<feature type="transmembrane region" description="Helical" evidence="7">
    <location>
        <begin position="80"/>
        <end position="99"/>
    </location>
</feature>
<accession>A0A059EZ85</accession>
<keyword evidence="5 7" id="KW-1133">Transmembrane helix</keyword>
<dbReference type="PANTHER" id="PTHR23503">
    <property type="entry name" value="SOLUTE CARRIER FAMILY 2"/>
    <property type="match status" value="1"/>
</dbReference>
<evidence type="ECO:0000256" key="4">
    <source>
        <dbReference type="ARBA" id="ARBA00022692"/>
    </source>
</evidence>
<dbReference type="InterPro" id="IPR005829">
    <property type="entry name" value="Sugar_transporter_CS"/>
</dbReference>
<evidence type="ECO:0000259" key="8">
    <source>
        <dbReference type="PROSITE" id="PS50850"/>
    </source>
</evidence>
<evidence type="ECO:0000256" key="1">
    <source>
        <dbReference type="ARBA" id="ARBA00004141"/>
    </source>
</evidence>
<feature type="transmembrane region" description="Helical" evidence="7">
    <location>
        <begin position="322"/>
        <end position="343"/>
    </location>
</feature>
<feature type="transmembrane region" description="Helical" evidence="7">
    <location>
        <begin position="28"/>
        <end position="51"/>
    </location>
</feature>
<feature type="transmembrane region" description="Helical" evidence="7">
    <location>
        <begin position="355"/>
        <end position="375"/>
    </location>
</feature>
<comment type="similarity">
    <text evidence="2">Belongs to the major facilitator superfamily. Sugar transporter (TC 2.A.1.1) family.</text>
</comment>
<dbReference type="GO" id="GO:0015149">
    <property type="term" value="F:hexose transmembrane transporter activity"/>
    <property type="evidence" value="ECO:0007669"/>
    <property type="project" value="TreeGrafter"/>
</dbReference>
<gene>
    <name evidence="9" type="ORF">H312_02578</name>
</gene>
<dbReference type="PROSITE" id="PS50850">
    <property type="entry name" value="MFS"/>
    <property type="match status" value="1"/>
</dbReference>
<feature type="transmembrane region" description="Helical" evidence="7">
    <location>
        <begin position="162"/>
        <end position="183"/>
    </location>
</feature>
<keyword evidence="6 7" id="KW-0472">Membrane</keyword>
<dbReference type="AlphaFoldDB" id="A0A059EZ85"/>
<evidence type="ECO:0000256" key="5">
    <source>
        <dbReference type="ARBA" id="ARBA00022989"/>
    </source>
</evidence>
<feature type="transmembrane region" description="Helical" evidence="7">
    <location>
        <begin position="129"/>
        <end position="150"/>
    </location>
</feature>
<feature type="transmembrane region" description="Helical" evidence="7">
    <location>
        <begin position="387"/>
        <end position="405"/>
    </location>
</feature>
<dbReference type="GO" id="GO:0016020">
    <property type="term" value="C:membrane"/>
    <property type="evidence" value="ECO:0007669"/>
    <property type="project" value="UniProtKB-SubCell"/>
</dbReference>
<reference evidence="10" key="1">
    <citation type="submission" date="2013-02" db="EMBL/GenBank/DDBJ databases">
        <authorList>
            <consortium name="The Broad Institute Genome Sequencing Platform"/>
            <person name="Cuomo C."/>
            <person name="Becnel J."/>
            <person name="Sanscrainte N."/>
            <person name="Walker B."/>
            <person name="Young S.K."/>
            <person name="Zeng Q."/>
            <person name="Gargeya S."/>
            <person name="Fitzgerald M."/>
            <person name="Haas B."/>
            <person name="Abouelleil A."/>
            <person name="Alvarado L."/>
            <person name="Arachchi H.M."/>
            <person name="Berlin A.M."/>
            <person name="Chapman S.B."/>
            <person name="Dewar J."/>
            <person name="Goldberg J."/>
            <person name="Griggs A."/>
            <person name="Gujja S."/>
            <person name="Hansen M."/>
            <person name="Howarth C."/>
            <person name="Imamovic A."/>
            <person name="Larimer J."/>
            <person name="McCowan C."/>
            <person name="Murphy C."/>
            <person name="Neiman D."/>
            <person name="Pearson M."/>
            <person name="Priest M."/>
            <person name="Roberts A."/>
            <person name="Saif S."/>
            <person name="Shea T."/>
            <person name="Sisk P."/>
            <person name="Sykes S."/>
            <person name="Wortman J."/>
            <person name="Nusbaum C."/>
            <person name="Birren B."/>
        </authorList>
    </citation>
    <scope>NUCLEOTIDE SEQUENCE [LARGE SCALE GENOMIC DNA]</scope>
    <source>
        <strain evidence="10">PRA339</strain>
    </source>
</reference>
<feature type="transmembrane region" description="Helical" evidence="7">
    <location>
        <begin position="272"/>
        <end position="292"/>
    </location>
</feature>
<feature type="transmembrane region" description="Helical" evidence="7">
    <location>
        <begin position="106"/>
        <end position="123"/>
    </location>
</feature>
<evidence type="ECO:0000313" key="9">
    <source>
        <dbReference type="EMBL" id="KCZ80021.1"/>
    </source>
</evidence>
<keyword evidence="4 7" id="KW-0812">Transmembrane</keyword>
<dbReference type="SUPFAM" id="SSF103473">
    <property type="entry name" value="MFS general substrate transporter"/>
    <property type="match status" value="1"/>
</dbReference>
<feature type="transmembrane region" description="Helical" evidence="7">
    <location>
        <begin position="238"/>
        <end position="260"/>
    </location>
</feature>
<evidence type="ECO:0000256" key="7">
    <source>
        <dbReference type="SAM" id="Phobius"/>
    </source>
</evidence>
<evidence type="ECO:0000313" key="10">
    <source>
        <dbReference type="Proteomes" id="UP000030655"/>
    </source>
</evidence>
<dbReference type="InterPro" id="IPR036259">
    <property type="entry name" value="MFS_trans_sf"/>
</dbReference>
<proteinExistence type="inferred from homology"/>
<name>A0A059EZ85_9MICR</name>
<dbReference type="PROSITE" id="PS00216">
    <property type="entry name" value="SUGAR_TRANSPORT_1"/>
    <property type="match status" value="1"/>
</dbReference>
<organism evidence="9 10">
    <name type="scientific">Anncaliia algerae PRA339</name>
    <dbReference type="NCBI Taxonomy" id="1288291"/>
    <lineage>
        <taxon>Eukaryota</taxon>
        <taxon>Fungi</taxon>
        <taxon>Fungi incertae sedis</taxon>
        <taxon>Microsporidia</taxon>
        <taxon>Tubulinosematoidea</taxon>
        <taxon>Tubulinosematidae</taxon>
        <taxon>Anncaliia</taxon>
    </lineage>
</organism>
<comment type="subcellular location">
    <subcellularLocation>
        <location evidence="1">Membrane</location>
        <topology evidence="1">Multi-pass membrane protein</topology>
    </subcellularLocation>
</comment>
<dbReference type="Proteomes" id="UP000030655">
    <property type="component" value="Unassembled WGS sequence"/>
</dbReference>
<dbReference type="OrthoDB" id="2196240at2759"/>
<protein>
    <recommendedName>
        <fullName evidence="8">Major facilitator superfamily (MFS) profile domain-containing protein</fullName>
    </recommendedName>
</protein>
<keyword evidence="10" id="KW-1185">Reference proteome</keyword>
<keyword evidence="3" id="KW-0813">Transport</keyword>
<feature type="domain" description="Major facilitator superfamily (MFS) profile" evidence="8">
    <location>
        <begin position="30"/>
        <end position="409"/>
    </location>
</feature>
<dbReference type="PRINTS" id="PR00171">
    <property type="entry name" value="SUGRTRNSPORT"/>
</dbReference>
<dbReference type="PANTHER" id="PTHR23503:SF8">
    <property type="entry name" value="FACILITATED GLUCOSE TRANSPORTER PROTEIN 1"/>
    <property type="match status" value="1"/>
</dbReference>
<dbReference type="Gene3D" id="1.20.1250.20">
    <property type="entry name" value="MFS general substrate transporter like domains"/>
    <property type="match status" value="2"/>
</dbReference>
<feature type="transmembrane region" description="Helical" evidence="7">
    <location>
        <begin position="299"/>
        <end position="316"/>
    </location>
</feature>
<dbReference type="InterPro" id="IPR005828">
    <property type="entry name" value="MFS_sugar_transport-like"/>
</dbReference>
<evidence type="ECO:0000256" key="6">
    <source>
        <dbReference type="ARBA" id="ARBA00023136"/>
    </source>
</evidence>
<evidence type="ECO:0000256" key="3">
    <source>
        <dbReference type="ARBA" id="ARBA00022448"/>
    </source>
</evidence>
<dbReference type="InterPro" id="IPR045263">
    <property type="entry name" value="GLUT"/>
</dbReference>
<dbReference type="STRING" id="1288291.A0A059EZ85"/>
<sequence length="416" mass="46251">MEDSKIKEEQMEIKKNDTTIIHERKTDFYSVIVASISSLVFGMNLTSYAALKDIYNAGAQNVEAGMKFAMSTAQWNYSQSLLNIGAMIGNILTKFIIFLGDKNILIFNNILFMIGYMCLLFGTSPLIIIVGRIVIGIGLGIISSVTPGYLSNIATKENKGIVSTCHQLFVMIGVLTGNIISYFCSSAGLWKFSVILQTLIIIGHFCASFYIIKVDKEGDEEGAGISELFSENSAKLSILFAFALHIGQQLTGINGVIFASDSIFENESNPKLYSMFVGVAALIGVGMTMAVIDRFGRKLLILVSLLGISLSLGFLGKDVHKIPSLFIFMISFSIGMGPIPWFITNEIFPKRYVSAINMISIPTNWFTSFLITLSIDFLLKKLELKVFWIFSFLMVPLFLFILFYFKETKGRNPEFQ</sequence>
<reference evidence="9 10" key="2">
    <citation type="submission" date="2014-03" db="EMBL/GenBank/DDBJ databases">
        <title>The Genome Sequence of Anncaliia algerae insect isolate PRA339.</title>
        <authorList>
            <consortium name="The Broad Institute Genome Sequencing Platform"/>
            <consortium name="The Broad Institute Genome Sequencing Center for Infectious Disease"/>
            <person name="Cuomo C."/>
            <person name="Becnel J."/>
            <person name="Sanscrainte N."/>
            <person name="Walker B."/>
            <person name="Young S.K."/>
            <person name="Zeng Q."/>
            <person name="Gargeya S."/>
            <person name="Fitzgerald M."/>
            <person name="Haas B."/>
            <person name="Abouelleil A."/>
            <person name="Alvarado L."/>
            <person name="Arachchi H.M."/>
            <person name="Berlin A.M."/>
            <person name="Chapman S.B."/>
            <person name="Dewar J."/>
            <person name="Goldberg J."/>
            <person name="Griggs A."/>
            <person name="Gujja S."/>
            <person name="Hansen M."/>
            <person name="Howarth C."/>
            <person name="Imamovic A."/>
            <person name="Larimer J."/>
            <person name="McCowan C."/>
            <person name="Murphy C."/>
            <person name="Neiman D."/>
            <person name="Pearson M."/>
            <person name="Priest M."/>
            <person name="Roberts A."/>
            <person name="Saif S."/>
            <person name="Shea T."/>
            <person name="Sisk P."/>
            <person name="Sykes S."/>
            <person name="Wortman J."/>
            <person name="Nusbaum C."/>
            <person name="Birren B."/>
        </authorList>
    </citation>
    <scope>NUCLEOTIDE SEQUENCE [LARGE SCALE GENOMIC DNA]</scope>
    <source>
        <strain evidence="9 10">PRA339</strain>
    </source>
</reference>
<dbReference type="InterPro" id="IPR020846">
    <property type="entry name" value="MFS_dom"/>
</dbReference>
<dbReference type="InterPro" id="IPR003663">
    <property type="entry name" value="Sugar/inositol_transpt"/>
</dbReference>
<dbReference type="VEuPathDB" id="MicrosporidiaDB:H312_02578"/>
<evidence type="ECO:0000256" key="2">
    <source>
        <dbReference type="ARBA" id="ARBA00010992"/>
    </source>
</evidence>
<feature type="transmembrane region" description="Helical" evidence="7">
    <location>
        <begin position="189"/>
        <end position="212"/>
    </location>
</feature>
<dbReference type="HOGENOM" id="CLU_001265_30_14_1"/>
<dbReference type="Pfam" id="PF00083">
    <property type="entry name" value="Sugar_tr"/>
    <property type="match status" value="2"/>
</dbReference>
<dbReference type="EMBL" id="KK365210">
    <property type="protein sequence ID" value="KCZ80021.1"/>
    <property type="molecule type" value="Genomic_DNA"/>
</dbReference>